<keyword evidence="2" id="KW-1133">Transmembrane helix</keyword>
<organism evidence="3 4">
    <name type="scientific">Nepenthes gracilis</name>
    <name type="common">Slender pitcher plant</name>
    <dbReference type="NCBI Taxonomy" id="150966"/>
    <lineage>
        <taxon>Eukaryota</taxon>
        <taxon>Viridiplantae</taxon>
        <taxon>Streptophyta</taxon>
        <taxon>Embryophyta</taxon>
        <taxon>Tracheophyta</taxon>
        <taxon>Spermatophyta</taxon>
        <taxon>Magnoliopsida</taxon>
        <taxon>eudicotyledons</taxon>
        <taxon>Gunneridae</taxon>
        <taxon>Pentapetalae</taxon>
        <taxon>Caryophyllales</taxon>
        <taxon>Nepenthaceae</taxon>
        <taxon>Nepenthes</taxon>
    </lineage>
</organism>
<reference evidence="3" key="1">
    <citation type="submission" date="2023-05" db="EMBL/GenBank/DDBJ databases">
        <title>Nepenthes gracilis genome sequencing.</title>
        <authorList>
            <person name="Fukushima K."/>
        </authorList>
    </citation>
    <scope>NUCLEOTIDE SEQUENCE</scope>
    <source>
        <strain evidence="3">SING2019-196</strain>
    </source>
</reference>
<sequence>MAEISKLDLNSDSLNHSREMSELQQMGKQQILVSDHRNVKSDSFVVNLEGFSNGVDKDSTTNSRITLQRSLSRKSQANGRDAHVCSSSSSSSSSSLPRTALAVAGDTPEKPASPLPGMATIGAIDNSINMLPQHQITIKTAGIGAMGEARWGKRHGIRRSPPSWFYNPKKILFLFATLSSVGTMLLIFFTLSMSRPTEST</sequence>
<evidence type="ECO:0000256" key="1">
    <source>
        <dbReference type="SAM" id="MobiDB-lite"/>
    </source>
</evidence>
<evidence type="ECO:0000256" key="2">
    <source>
        <dbReference type="SAM" id="Phobius"/>
    </source>
</evidence>
<keyword evidence="2" id="KW-0812">Transmembrane</keyword>
<dbReference type="PANTHER" id="PTHR34064:SF4">
    <property type="entry name" value="PROTEIN, PUTATIVE-RELATED"/>
    <property type="match status" value="1"/>
</dbReference>
<proteinExistence type="predicted"/>
<accession>A0AAD3XI46</accession>
<gene>
    <name evidence="3" type="ORF">Nepgr_007180</name>
</gene>
<dbReference type="EMBL" id="BSYO01000005">
    <property type="protein sequence ID" value="GMH05340.1"/>
    <property type="molecule type" value="Genomic_DNA"/>
</dbReference>
<protein>
    <submittedName>
        <fullName evidence="3">Uncharacterized protein</fullName>
    </submittedName>
</protein>
<feature type="compositionally biased region" description="Low complexity" evidence="1">
    <location>
        <begin position="86"/>
        <end position="95"/>
    </location>
</feature>
<keyword evidence="4" id="KW-1185">Reference proteome</keyword>
<dbReference type="Proteomes" id="UP001279734">
    <property type="component" value="Unassembled WGS sequence"/>
</dbReference>
<feature type="compositionally biased region" description="Polar residues" evidence="1">
    <location>
        <begin position="60"/>
        <end position="78"/>
    </location>
</feature>
<dbReference type="AlphaFoldDB" id="A0AAD3XI46"/>
<dbReference type="PANTHER" id="PTHR34064">
    <property type="entry name" value="OS04G0672300 PROTEIN"/>
    <property type="match status" value="1"/>
</dbReference>
<evidence type="ECO:0000313" key="4">
    <source>
        <dbReference type="Proteomes" id="UP001279734"/>
    </source>
</evidence>
<feature type="region of interest" description="Disordered" evidence="1">
    <location>
        <begin position="50"/>
        <end position="114"/>
    </location>
</feature>
<comment type="caution">
    <text evidence="3">The sequence shown here is derived from an EMBL/GenBank/DDBJ whole genome shotgun (WGS) entry which is preliminary data.</text>
</comment>
<keyword evidence="2" id="KW-0472">Membrane</keyword>
<feature type="transmembrane region" description="Helical" evidence="2">
    <location>
        <begin position="171"/>
        <end position="191"/>
    </location>
</feature>
<name>A0AAD3XI46_NEPGR</name>
<evidence type="ECO:0000313" key="3">
    <source>
        <dbReference type="EMBL" id="GMH05340.1"/>
    </source>
</evidence>